<sequence>MTSPPTFLVELLDEVLHFLHTDRDVESLRNCSYASQTLRPLSQKLLFQEIQFTYDMPGWDDIANKPTKRVTLWKAFNNLLDRSPHLSAYVKALDITQGAWIQMFEVDGIDSLTKICNRLTNKQKISIRLDHKFGKAVMLFWALFPSKVRAALLQSLTTPSMVEIDLSGILDFPAALLSGFPTTLKKLTLRSLNVNASIIRQLDSAEFGPNNLQSTAQHRFSLDALVICGIPPPGNMFRWLTSNICPIDFRQVRDLVLAMNESREVDDNFTDLKDLENFLEVFSSNLKRLTIRLGPPHGERLPWYLNRWKWWPYPIAPPDIARTLPSLNFLELECLWYGRADDATRTLSWINEILNKLSGMRMQTIVLNMEIYMKEHELQEIGWDTLTSCLDDKLKSIIKLRFSGLKEGGKEIFLQNEILRSFPKGIVFV</sequence>
<dbReference type="Proteomes" id="UP000027222">
    <property type="component" value="Unassembled WGS sequence"/>
</dbReference>
<dbReference type="OrthoDB" id="3070389at2759"/>
<keyword evidence="2" id="KW-1185">Reference proteome</keyword>
<protein>
    <recommendedName>
        <fullName evidence="3">F-box domain-containing protein</fullName>
    </recommendedName>
</protein>
<dbReference type="HOGENOM" id="CLU_051704_0_0_1"/>
<evidence type="ECO:0000313" key="2">
    <source>
        <dbReference type="Proteomes" id="UP000027222"/>
    </source>
</evidence>
<gene>
    <name evidence="1" type="ORF">GALMADRAFT_224796</name>
</gene>
<evidence type="ECO:0000313" key="1">
    <source>
        <dbReference type="EMBL" id="KDR77408.1"/>
    </source>
</evidence>
<organism evidence="1 2">
    <name type="scientific">Galerina marginata (strain CBS 339.88)</name>
    <dbReference type="NCBI Taxonomy" id="685588"/>
    <lineage>
        <taxon>Eukaryota</taxon>
        <taxon>Fungi</taxon>
        <taxon>Dikarya</taxon>
        <taxon>Basidiomycota</taxon>
        <taxon>Agaricomycotina</taxon>
        <taxon>Agaricomycetes</taxon>
        <taxon>Agaricomycetidae</taxon>
        <taxon>Agaricales</taxon>
        <taxon>Agaricineae</taxon>
        <taxon>Strophariaceae</taxon>
        <taxon>Galerina</taxon>
    </lineage>
</organism>
<proteinExistence type="predicted"/>
<name>A0A067TEM1_GALM3</name>
<reference evidence="2" key="1">
    <citation type="journal article" date="2014" name="Proc. Natl. Acad. Sci. U.S.A.">
        <title>Extensive sampling of basidiomycete genomes demonstrates inadequacy of the white-rot/brown-rot paradigm for wood decay fungi.</title>
        <authorList>
            <person name="Riley R."/>
            <person name="Salamov A.A."/>
            <person name="Brown D.W."/>
            <person name="Nagy L.G."/>
            <person name="Floudas D."/>
            <person name="Held B.W."/>
            <person name="Levasseur A."/>
            <person name="Lombard V."/>
            <person name="Morin E."/>
            <person name="Otillar R."/>
            <person name="Lindquist E.A."/>
            <person name="Sun H."/>
            <person name="LaButti K.M."/>
            <person name="Schmutz J."/>
            <person name="Jabbour D."/>
            <person name="Luo H."/>
            <person name="Baker S.E."/>
            <person name="Pisabarro A.G."/>
            <person name="Walton J.D."/>
            <person name="Blanchette R.A."/>
            <person name="Henrissat B."/>
            <person name="Martin F."/>
            <person name="Cullen D."/>
            <person name="Hibbett D.S."/>
            <person name="Grigoriev I.V."/>
        </authorList>
    </citation>
    <scope>NUCLEOTIDE SEQUENCE [LARGE SCALE GENOMIC DNA]</scope>
    <source>
        <strain evidence="2">CBS 339.88</strain>
    </source>
</reference>
<dbReference type="EMBL" id="KL142376">
    <property type="protein sequence ID" value="KDR77408.1"/>
    <property type="molecule type" value="Genomic_DNA"/>
</dbReference>
<dbReference type="AlphaFoldDB" id="A0A067TEM1"/>
<accession>A0A067TEM1</accession>
<evidence type="ECO:0008006" key="3">
    <source>
        <dbReference type="Google" id="ProtNLM"/>
    </source>
</evidence>